<keyword evidence="5 7" id="KW-1133">Transmembrane helix</keyword>
<feature type="transmembrane region" description="Helical" evidence="7">
    <location>
        <begin position="395"/>
        <end position="415"/>
    </location>
</feature>
<dbReference type="InterPro" id="IPR050189">
    <property type="entry name" value="MFS_Efflux_Transporters"/>
</dbReference>
<feature type="transmembrane region" description="Helical" evidence="7">
    <location>
        <begin position="43"/>
        <end position="68"/>
    </location>
</feature>
<dbReference type="GO" id="GO:0005886">
    <property type="term" value="C:plasma membrane"/>
    <property type="evidence" value="ECO:0007669"/>
    <property type="project" value="UniProtKB-SubCell"/>
</dbReference>
<dbReference type="PANTHER" id="PTHR43124">
    <property type="entry name" value="PURINE EFFLUX PUMP PBUE"/>
    <property type="match status" value="1"/>
</dbReference>
<evidence type="ECO:0000259" key="8">
    <source>
        <dbReference type="PROSITE" id="PS50850"/>
    </source>
</evidence>
<evidence type="ECO:0000313" key="9">
    <source>
        <dbReference type="EMBL" id="MBB6671821.1"/>
    </source>
</evidence>
<reference evidence="9 10" key="1">
    <citation type="submission" date="2020-08" db="EMBL/GenBank/DDBJ databases">
        <title>Cohnella phylogeny.</title>
        <authorList>
            <person name="Dunlap C."/>
        </authorList>
    </citation>
    <scope>NUCLEOTIDE SEQUENCE [LARGE SCALE GENOMIC DNA]</scope>
    <source>
        <strain evidence="9 10">DSM 28246</strain>
    </source>
</reference>
<evidence type="ECO:0000256" key="7">
    <source>
        <dbReference type="SAM" id="Phobius"/>
    </source>
</evidence>
<keyword evidence="10" id="KW-1185">Reference proteome</keyword>
<feature type="transmembrane region" description="Helical" evidence="7">
    <location>
        <begin position="107"/>
        <end position="126"/>
    </location>
</feature>
<dbReference type="Proteomes" id="UP000547209">
    <property type="component" value="Unassembled WGS sequence"/>
</dbReference>
<dbReference type="GO" id="GO:0022857">
    <property type="term" value="F:transmembrane transporter activity"/>
    <property type="evidence" value="ECO:0007669"/>
    <property type="project" value="InterPro"/>
</dbReference>
<keyword evidence="2" id="KW-0813">Transport</keyword>
<feature type="transmembrane region" description="Helical" evidence="7">
    <location>
        <begin position="237"/>
        <end position="257"/>
    </location>
</feature>
<gene>
    <name evidence="9" type="ORF">H7C19_14115</name>
</gene>
<feature type="transmembrane region" description="Helical" evidence="7">
    <location>
        <begin position="304"/>
        <end position="321"/>
    </location>
</feature>
<organism evidence="9 10">
    <name type="scientific">Cohnella nanjingensis</name>
    <dbReference type="NCBI Taxonomy" id="1387779"/>
    <lineage>
        <taxon>Bacteria</taxon>
        <taxon>Bacillati</taxon>
        <taxon>Bacillota</taxon>
        <taxon>Bacilli</taxon>
        <taxon>Bacillales</taxon>
        <taxon>Paenibacillaceae</taxon>
        <taxon>Cohnella</taxon>
    </lineage>
</organism>
<dbReference type="Pfam" id="PF07690">
    <property type="entry name" value="MFS_1"/>
    <property type="match status" value="1"/>
</dbReference>
<keyword evidence="3" id="KW-1003">Cell membrane</keyword>
<evidence type="ECO:0000256" key="5">
    <source>
        <dbReference type="ARBA" id="ARBA00022989"/>
    </source>
</evidence>
<feature type="transmembrane region" description="Helical" evidence="7">
    <location>
        <begin position="277"/>
        <end position="297"/>
    </location>
</feature>
<feature type="domain" description="Major facilitator superfamily (MFS) profile" evidence="8">
    <location>
        <begin position="42"/>
        <end position="422"/>
    </location>
</feature>
<dbReference type="InterPro" id="IPR036259">
    <property type="entry name" value="MFS_trans_sf"/>
</dbReference>
<name>A0A7X0RST4_9BACL</name>
<feature type="transmembrane region" description="Helical" evidence="7">
    <location>
        <begin position="138"/>
        <end position="158"/>
    </location>
</feature>
<dbReference type="InterPro" id="IPR020846">
    <property type="entry name" value="MFS_dom"/>
</dbReference>
<evidence type="ECO:0000256" key="3">
    <source>
        <dbReference type="ARBA" id="ARBA00022475"/>
    </source>
</evidence>
<feature type="transmembrane region" description="Helical" evidence="7">
    <location>
        <begin position="196"/>
        <end position="216"/>
    </location>
</feature>
<comment type="caution">
    <text evidence="9">The sequence shown here is derived from an EMBL/GenBank/DDBJ whole genome shotgun (WGS) entry which is preliminary data.</text>
</comment>
<evidence type="ECO:0000256" key="2">
    <source>
        <dbReference type="ARBA" id="ARBA00022448"/>
    </source>
</evidence>
<evidence type="ECO:0000256" key="4">
    <source>
        <dbReference type="ARBA" id="ARBA00022692"/>
    </source>
</evidence>
<dbReference type="CDD" id="cd17324">
    <property type="entry name" value="MFS_NepI_like"/>
    <property type="match status" value="1"/>
</dbReference>
<dbReference type="EMBL" id="JACJVP010000024">
    <property type="protein sequence ID" value="MBB6671821.1"/>
    <property type="molecule type" value="Genomic_DNA"/>
</dbReference>
<feature type="transmembrane region" description="Helical" evidence="7">
    <location>
        <begin position="364"/>
        <end position="389"/>
    </location>
</feature>
<keyword evidence="4 7" id="KW-0812">Transmembrane</keyword>
<feature type="transmembrane region" description="Helical" evidence="7">
    <location>
        <begin position="80"/>
        <end position="100"/>
    </location>
</feature>
<evidence type="ECO:0000256" key="6">
    <source>
        <dbReference type="ARBA" id="ARBA00023136"/>
    </source>
</evidence>
<keyword evidence="6 7" id="KW-0472">Membrane</keyword>
<evidence type="ECO:0000313" key="10">
    <source>
        <dbReference type="Proteomes" id="UP000547209"/>
    </source>
</evidence>
<dbReference type="InterPro" id="IPR011701">
    <property type="entry name" value="MFS"/>
</dbReference>
<comment type="subcellular location">
    <subcellularLocation>
        <location evidence="1">Cell membrane</location>
        <topology evidence="1">Multi-pass membrane protein</topology>
    </subcellularLocation>
</comment>
<feature type="transmembrane region" description="Helical" evidence="7">
    <location>
        <begin position="170"/>
        <end position="190"/>
    </location>
</feature>
<protein>
    <submittedName>
        <fullName evidence="9">MFS transporter</fullName>
    </submittedName>
</protein>
<accession>A0A7X0RST4</accession>
<dbReference type="SUPFAM" id="SSF103473">
    <property type="entry name" value="MFS general substrate transporter"/>
    <property type="match status" value="1"/>
</dbReference>
<evidence type="ECO:0000256" key="1">
    <source>
        <dbReference type="ARBA" id="ARBA00004651"/>
    </source>
</evidence>
<feature type="transmembrane region" description="Helical" evidence="7">
    <location>
        <begin position="327"/>
        <end position="352"/>
    </location>
</feature>
<dbReference type="Gene3D" id="1.20.1250.20">
    <property type="entry name" value="MFS general substrate transporter like domains"/>
    <property type="match status" value="1"/>
</dbReference>
<proteinExistence type="predicted"/>
<dbReference type="PANTHER" id="PTHR43124:SF3">
    <property type="entry name" value="CHLORAMPHENICOL EFFLUX PUMP RV0191"/>
    <property type="match status" value="1"/>
</dbReference>
<dbReference type="AlphaFoldDB" id="A0A7X0RST4"/>
<dbReference type="PROSITE" id="PS50850">
    <property type="entry name" value="MFS"/>
    <property type="match status" value="1"/>
</dbReference>
<sequence>MTESSHKDSFKSLVRYDPDQALLYKGVEKLVQFSSVKKTVNPIFFIALGLFGVYTIEFGVVGILPAIIERYGISTSQAGMLVGAFAIVIALFGPFMVLLLSKLNRKTVLVTCLIIFAGSSLLSAYAPNFYVLLALRMIPALFHPVYFSLAFVTAISLYAKEKATQASAKAFVGTSMGMVLGIPITTYIQHQFSFEAAFLFCSLVNIAAGIGIAIMLPKTPKAEKVTYGSQLGILRKIPLWINIGAAIFIFAAMFSVYSYSAEYLEQVMGVNGETVSVMLVVFGVGGVAGNLLAGRWLGINMARTTVFQPILLAFSYFLLALGETSSLVSLILIMVLWGAVHTSGLIITQIWITSEAPEAPEFAAGLYISFINLGVFIGSGAGGMFIDFLGVKGTLWSGLLFIVLALACIVIKIIFFNSKGIKEKGAPKRERQEEALL</sequence>